<keyword evidence="2" id="KW-1185">Reference proteome</keyword>
<protein>
    <submittedName>
        <fullName evidence="1">Uncharacterized protein</fullName>
    </submittedName>
</protein>
<comment type="caution">
    <text evidence="1">The sequence shown here is derived from an EMBL/GenBank/DDBJ whole genome shotgun (WGS) entry which is preliminary data.</text>
</comment>
<name>A0A9K3D182_9EUKA</name>
<dbReference type="Proteomes" id="UP000265618">
    <property type="component" value="Unassembled WGS sequence"/>
</dbReference>
<dbReference type="AlphaFoldDB" id="A0A9K3D182"/>
<feature type="non-terminal residue" evidence="1">
    <location>
        <position position="145"/>
    </location>
</feature>
<gene>
    <name evidence="1" type="ORF">KIPB_009174</name>
</gene>
<dbReference type="EMBL" id="BDIP01003038">
    <property type="protein sequence ID" value="GIQ87183.1"/>
    <property type="molecule type" value="Genomic_DNA"/>
</dbReference>
<proteinExistence type="predicted"/>
<evidence type="ECO:0000313" key="1">
    <source>
        <dbReference type="EMBL" id="GIQ87183.1"/>
    </source>
</evidence>
<dbReference type="OrthoDB" id="10536791at2759"/>
<organism evidence="1 2">
    <name type="scientific">Kipferlia bialata</name>
    <dbReference type="NCBI Taxonomy" id="797122"/>
    <lineage>
        <taxon>Eukaryota</taxon>
        <taxon>Metamonada</taxon>
        <taxon>Carpediemonas-like organisms</taxon>
        <taxon>Kipferlia</taxon>
    </lineage>
</organism>
<sequence>EEEENTWYKHAHQEDNLIVFVGKRYSLLYRPGYNNNVAMHVEVTPDRILDARTGEVLYDGPAVLCWPSGVYHQVNSGPEGSVSVNIPQRSEGFDINVEFNIWSLPTRDMFCPTPTAERDPKMQDWEDSEGTVARAGHLDQDKLIM</sequence>
<accession>A0A9K3D182</accession>
<reference evidence="1 2" key="1">
    <citation type="journal article" date="2018" name="PLoS ONE">
        <title>The draft genome of Kipferlia bialata reveals reductive genome evolution in fornicate parasites.</title>
        <authorList>
            <person name="Tanifuji G."/>
            <person name="Takabayashi S."/>
            <person name="Kume K."/>
            <person name="Takagi M."/>
            <person name="Nakayama T."/>
            <person name="Kamikawa R."/>
            <person name="Inagaki Y."/>
            <person name="Hashimoto T."/>
        </authorList>
    </citation>
    <scope>NUCLEOTIDE SEQUENCE [LARGE SCALE GENOMIC DNA]</scope>
    <source>
        <strain evidence="1">NY0173</strain>
    </source>
</reference>
<evidence type="ECO:0000313" key="2">
    <source>
        <dbReference type="Proteomes" id="UP000265618"/>
    </source>
</evidence>